<feature type="signal peptide" evidence="6">
    <location>
        <begin position="1"/>
        <end position="28"/>
    </location>
</feature>
<evidence type="ECO:0000256" key="2">
    <source>
        <dbReference type="ARBA" id="ARBA00022529"/>
    </source>
</evidence>
<name>A0ABP0Z4X3_9ROSI</name>
<protein>
    <recommendedName>
        <fullName evidence="9">Defensin-like protein</fullName>
    </recommendedName>
</protein>
<dbReference type="PANTHER" id="PTHR33830">
    <property type="entry name" value="DEFENSIN-LIKE PROTEIN 184-RELATED"/>
    <property type="match status" value="1"/>
</dbReference>
<gene>
    <name evidence="7" type="ORF">CITCOLO1_LOCUS20236</name>
</gene>
<evidence type="ECO:0000256" key="3">
    <source>
        <dbReference type="ARBA" id="ARBA00022577"/>
    </source>
</evidence>
<evidence type="ECO:0000256" key="1">
    <source>
        <dbReference type="ARBA" id="ARBA00006722"/>
    </source>
</evidence>
<dbReference type="Pfam" id="PF07333">
    <property type="entry name" value="SLR1-BP"/>
    <property type="match status" value="1"/>
</dbReference>
<dbReference type="PANTHER" id="PTHR33830:SF28">
    <property type="entry name" value="DEFENSIN-LIKE PROTEIN"/>
    <property type="match status" value="1"/>
</dbReference>
<organism evidence="7 8">
    <name type="scientific">Citrullus colocynthis</name>
    <name type="common">colocynth</name>
    <dbReference type="NCBI Taxonomy" id="252529"/>
    <lineage>
        <taxon>Eukaryota</taxon>
        <taxon>Viridiplantae</taxon>
        <taxon>Streptophyta</taxon>
        <taxon>Embryophyta</taxon>
        <taxon>Tracheophyta</taxon>
        <taxon>Spermatophyta</taxon>
        <taxon>Magnoliopsida</taxon>
        <taxon>eudicotyledons</taxon>
        <taxon>Gunneridae</taxon>
        <taxon>Pentapetalae</taxon>
        <taxon>rosids</taxon>
        <taxon>fabids</taxon>
        <taxon>Cucurbitales</taxon>
        <taxon>Cucurbitaceae</taxon>
        <taxon>Benincaseae</taxon>
        <taxon>Citrullus</taxon>
    </lineage>
</organism>
<accession>A0ABP0Z4X3</accession>
<keyword evidence="6" id="KW-0732">Signal</keyword>
<dbReference type="EMBL" id="OZ021742">
    <property type="protein sequence ID" value="CAK9327843.1"/>
    <property type="molecule type" value="Genomic_DNA"/>
</dbReference>
<evidence type="ECO:0000256" key="5">
    <source>
        <dbReference type="ARBA" id="ARBA00023157"/>
    </source>
</evidence>
<dbReference type="Proteomes" id="UP001642487">
    <property type="component" value="Chromosome 8"/>
</dbReference>
<evidence type="ECO:0008006" key="9">
    <source>
        <dbReference type="Google" id="ProtNLM"/>
    </source>
</evidence>
<evidence type="ECO:0000313" key="7">
    <source>
        <dbReference type="EMBL" id="CAK9327843.1"/>
    </source>
</evidence>
<evidence type="ECO:0000256" key="4">
    <source>
        <dbReference type="ARBA" id="ARBA00022821"/>
    </source>
</evidence>
<proteinExistence type="inferred from homology"/>
<reference evidence="7 8" key="1">
    <citation type="submission" date="2024-03" db="EMBL/GenBank/DDBJ databases">
        <authorList>
            <person name="Gkanogiannis A."/>
            <person name="Becerra Lopez-Lavalle L."/>
        </authorList>
    </citation>
    <scope>NUCLEOTIDE SEQUENCE [LARGE SCALE GENOMIC DNA]</scope>
</reference>
<keyword evidence="8" id="KW-1185">Reference proteome</keyword>
<keyword evidence="4" id="KW-0611">Plant defense</keyword>
<comment type="similarity">
    <text evidence="1">Belongs to the DEFL family.</text>
</comment>
<keyword evidence="5" id="KW-1015">Disulfide bond</keyword>
<dbReference type="InterPro" id="IPR010851">
    <property type="entry name" value="DEFL"/>
</dbReference>
<evidence type="ECO:0000313" key="8">
    <source>
        <dbReference type="Proteomes" id="UP001642487"/>
    </source>
</evidence>
<keyword evidence="3" id="KW-0295">Fungicide</keyword>
<evidence type="ECO:0000256" key="6">
    <source>
        <dbReference type="SAM" id="SignalP"/>
    </source>
</evidence>
<feature type="chain" id="PRO_5045748392" description="Defensin-like protein" evidence="6">
    <location>
        <begin position="29"/>
        <end position="78"/>
    </location>
</feature>
<keyword evidence="2" id="KW-0929">Antimicrobial</keyword>
<sequence length="78" mass="8383">MKSISFSAIVLVVLLIFNGEMMMRSVEGEGLCEKALHGGGCKDAECMSGCKAQFGATAIGLCFFFRTPSDTCLCRYPC</sequence>